<evidence type="ECO:0000256" key="8">
    <source>
        <dbReference type="SAM" id="MobiDB-lite"/>
    </source>
</evidence>
<feature type="region of interest" description="Disordered" evidence="8">
    <location>
        <begin position="223"/>
        <end position="253"/>
    </location>
</feature>
<evidence type="ECO:0000313" key="10">
    <source>
        <dbReference type="EMBL" id="ORY11533.1"/>
    </source>
</evidence>
<dbReference type="OrthoDB" id="5398665at2759"/>
<evidence type="ECO:0000259" key="9">
    <source>
        <dbReference type="PROSITE" id="PS51325"/>
    </source>
</evidence>
<sequence>MASTSTIVVRRDPTDAEIARFLSTRTAAQMLQLVQGMSDPRAQATLTTRLLFAPPPPPDSGRMTTPEKAKKALNAFVGFRCYCVLIPAFKPWPMKTLSNPIGLLWEDNPNKPLWTLMTKAWSIIRDQIGKDKAPLDMFFRTMCPYLSIPPPETYLEHMGWKLVANAEGAPSLSREHTPDPDTLDVGVAATALSVEDIIKYCQSMGYAQEYIFDTNLTSSTFLGHTPSTAGGRGAARNKRRAKRQTARDPAFSTTLQQQQQQPAAQAEEDHFLGQLTNALTEFNANYVGDEFSEFVNWDVAF</sequence>
<reference evidence="10 11" key="1">
    <citation type="submission" date="2016-07" db="EMBL/GenBank/DDBJ databases">
        <title>Pervasive Adenine N6-methylation of Active Genes in Fungi.</title>
        <authorList>
            <consortium name="DOE Joint Genome Institute"/>
            <person name="Mondo S.J."/>
            <person name="Dannebaum R.O."/>
            <person name="Kuo R.C."/>
            <person name="Labutti K."/>
            <person name="Haridas S."/>
            <person name="Kuo A."/>
            <person name="Salamov A."/>
            <person name="Ahrendt S.R."/>
            <person name="Lipzen A."/>
            <person name="Sullivan W."/>
            <person name="Andreopoulos W.B."/>
            <person name="Clum A."/>
            <person name="Lindquist E."/>
            <person name="Daum C."/>
            <person name="Ramamoorthy G.K."/>
            <person name="Gryganskyi A."/>
            <person name="Culley D."/>
            <person name="Magnuson J.K."/>
            <person name="James T.Y."/>
            <person name="O'Malley M.A."/>
            <person name="Stajich J.E."/>
            <person name="Spatafora J.W."/>
            <person name="Visel A."/>
            <person name="Grigoriev I.V."/>
        </authorList>
    </citation>
    <scope>NUCLEOTIDE SEQUENCE [LARGE SCALE GENOMIC DNA]</scope>
    <source>
        <strain evidence="10 11">CBS 115471</strain>
    </source>
</reference>
<comment type="function">
    <text evidence="6">Mating type proteins are sequence specific DNA-binding proteins that act as master switches in fungal differentiation by controlling gene expression in a cell type-specific fashion. Transcriptional activator that induces the transcription of alpha-specific genes.</text>
</comment>
<evidence type="ECO:0000256" key="5">
    <source>
        <dbReference type="ARBA" id="ARBA00023242"/>
    </source>
</evidence>
<protein>
    <recommendedName>
        <fullName evidence="1">Mating-type protein MAT-1</fullName>
    </recommendedName>
</protein>
<keyword evidence="11" id="KW-1185">Reference proteome</keyword>
<keyword evidence="5 7" id="KW-0539">Nucleus</keyword>
<comment type="similarity">
    <text evidence="7">Belongs to the MATALPHA1 family.</text>
</comment>
<organism evidence="10 11">
    <name type="scientific">Clohesyomyces aquaticus</name>
    <dbReference type="NCBI Taxonomy" id="1231657"/>
    <lineage>
        <taxon>Eukaryota</taxon>
        <taxon>Fungi</taxon>
        <taxon>Dikarya</taxon>
        <taxon>Ascomycota</taxon>
        <taxon>Pezizomycotina</taxon>
        <taxon>Dothideomycetes</taxon>
        <taxon>Pleosporomycetidae</taxon>
        <taxon>Pleosporales</taxon>
        <taxon>Lindgomycetaceae</taxon>
        <taxon>Clohesyomyces</taxon>
    </lineage>
</organism>
<evidence type="ECO:0000256" key="4">
    <source>
        <dbReference type="ARBA" id="ARBA00023163"/>
    </source>
</evidence>
<dbReference type="Proteomes" id="UP000193144">
    <property type="component" value="Unassembled WGS sequence"/>
</dbReference>
<evidence type="ECO:0000256" key="2">
    <source>
        <dbReference type="ARBA" id="ARBA00023015"/>
    </source>
</evidence>
<keyword evidence="2 7" id="KW-0805">Transcription regulation</keyword>
<gene>
    <name evidence="10" type="ORF">BCR34DRAFT_484043</name>
</gene>
<dbReference type="PROSITE" id="PS51325">
    <property type="entry name" value="ALPHA_BOX"/>
    <property type="match status" value="1"/>
</dbReference>
<dbReference type="GO" id="GO:0045895">
    <property type="term" value="P:positive regulation of mating-type specific transcription, DNA-templated"/>
    <property type="evidence" value="ECO:0007669"/>
    <property type="project" value="InterPro"/>
</dbReference>
<feature type="compositionally biased region" description="Basic residues" evidence="8">
    <location>
        <begin position="235"/>
        <end position="244"/>
    </location>
</feature>
<dbReference type="AlphaFoldDB" id="A0A1Y1ZMP8"/>
<evidence type="ECO:0000256" key="6">
    <source>
        <dbReference type="ARBA" id="ARBA00035106"/>
    </source>
</evidence>
<dbReference type="InterPro" id="IPR006856">
    <property type="entry name" value="MATalpha_HMGbox"/>
</dbReference>
<feature type="domain" description="Alpha box" evidence="9">
    <location>
        <begin position="68"/>
        <end position="125"/>
    </location>
</feature>
<evidence type="ECO:0000256" key="3">
    <source>
        <dbReference type="ARBA" id="ARBA00023125"/>
    </source>
</evidence>
<comment type="subcellular location">
    <subcellularLocation>
        <location evidence="7">Nucleus</location>
    </subcellularLocation>
</comment>
<dbReference type="Pfam" id="PF04769">
    <property type="entry name" value="MATalpha_HMGbox"/>
    <property type="match status" value="1"/>
</dbReference>
<keyword evidence="4 7" id="KW-0804">Transcription</keyword>
<evidence type="ECO:0000256" key="7">
    <source>
        <dbReference type="RuleBase" id="RU003516"/>
    </source>
</evidence>
<dbReference type="EMBL" id="MCFA01000060">
    <property type="protein sequence ID" value="ORY11533.1"/>
    <property type="molecule type" value="Genomic_DNA"/>
</dbReference>
<proteinExistence type="inferred from homology"/>
<keyword evidence="3 7" id="KW-0238">DNA-binding</keyword>
<evidence type="ECO:0000313" key="11">
    <source>
        <dbReference type="Proteomes" id="UP000193144"/>
    </source>
</evidence>
<name>A0A1Y1ZMP8_9PLEO</name>
<dbReference type="GO" id="GO:0005634">
    <property type="term" value="C:nucleus"/>
    <property type="evidence" value="ECO:0007669"/>
    <property type="project" value="UniProtKB-SubCell"/>
</dbReference>
<dbReference type="GO" id="GO:0008301">
    <property type="term" value="F:DNA binding, bending"/>
    <property type="evidence" value="ECO:0007669"/>
    <property type="project" value="InterPro"/>
</dbReference>
<accession>A0A1Y1ZMP8</accession>
<comment type="caution">
    <text evidence="10">The sequence shown here is derived from an EMBL/GenBank/DDBJ whole genome shotgun (WGS) entry which is preliminary data.</text>
</comment>
<evidence type="ECO:0000256" key="1">
    <source>
        <dbReference type="ARBA" id="ARBA00015083"/>
    </source>
</evidence>